<dbReference type="Gene3D" id="3.40.630.30">
    <property type="match status" value="1"/>
</dbReference>
<evidence type="ECO:0000313" key="2">
    <source>
        <dbReference type="EMBL" id="MSB21314.1"/>
    </source>
</evidence>
<evidence type="ECO:0000259" key="1">
    <source>
        <dbReference type="PROSITE" id="PS51186"/>
    </source>
</evidence>
<accession>A0A6I2R3S7</accession>
<dbReference type="InterPro" id="IPR016181">
    <property type="entry name" value="Acyl_CoA_acyltransferase"/>
</dbReference>
<protein>
    <submittedName>
        <fullName evidence="2">GNAT family N-acetyltransferase</fullName>
    </submittedName>
</protein>
<keyword evidence="2" id="KW-0808">Transferase</keyword>
<dbReference type="AlphaFoldDB" id="A0A6I2R3S7"/>
<evidence type="ECO:0000313" key="3">
    <source>
        <dbReference type="Proteomes" id="UP000434475"/>
    </source>
</evidence>
<feature type="domain" description="N-acetyltransferase" evidence="1">
    <location>
        <begin position="53"/>
        <end position="216"/>
    </location>
</feature>
<sequence length="232" mass="27407">MVCPLFLCVLFRVPQPRRKVKRQLRHGLGRAILGKKEECPMPANTPRLETERLVLRRFTPADVEPLFSLMRDREVNTFLPWFPLETEADAARYLEEHYLDYYRRPSGCRYAICLRENDRPIGYLHVDDGESHDLGYALARPSWGRGYMTEAAAAVVERLRADGLPFLTATHDADNPKSGAVMERIGMTYRYSYEELWQPKNRLVIFRMYQMDLNGTWPTYRAYWDCWPRHWI</sequence>
<dbReference type="GO" id="GO:0016747">
    <property type="term" value="F:acyltransferase activity, transferring groups other than amino-acyl groups"/>
    <property type="evidence" value="ECO:0007669"/>
    <property type="project" value="InterPro"/>
</dbReference>
<organism evidence="2 3">
    <name type="scientific">Flavonifractor plautii</name>
    <name type="common">Fusobacterium plautii</name>
    <dbReference type="NCBI Taxonomy" id="292800"/>
    <lineage>
        <taxon>Bacteria</taxon>
        <taxon>Bacillati</taxon>
        <taxon>Bacillota</taxon>
        <taxon>Clostridia</taxon>
        <taxon>Eubacteriales</taxon>
        <taxon>Oscillospiraceae</taxon>
        <taxon>Flavonifractor</taxon>
    </lineage>
</organism>
<dbReference type="InterPro" id="IPR000182">
    <property type="entry name" value="GNAT_dom"/>
</dbReference>
<gene>
    <name evidence="2" type="ORF">GKE97_17575</name>
</gene>
<dbReference type="Pfam" id="PF13302">
    <property type="entry name" value="Acetyltransf_3"/>
    <property type="match status" value="1"/>
</dbReference>
<proteinExistence type="predicted"/>
<dbReference type="InterPro" id="IPR051531">
    <property type="entry name" value="N-acetyltransferase"/>
</dbReference>
<dbReference type="PROSITE" id="PS51186">
    <property type="entry name" value="GNAT"/>
    <property type="match status" value="1"/>
</dbReference>
<dbReference type="EMBL" id="WKPR01000020">
    <property type="protein sequence ID" value="MSB21314.1"/>
    <property type="molecule type" value="Genomic_DNA"/>
</dbReference>
<dbReference type="Proteomes" id="UP000434475">
    <property type="component" value="Unassembled WGS sequence"/>
</dbReference>
<dbReference type="PANTHER" id="PTHR43792">
    <property type="entry name" value="GNAT FAMILY, PUTATIVE (AFU_ORTHOLOGUE AFUA_3G00765)-RELATED-RELATED"/>
    <property type="match status" value="1"/>
</dbReference>
<reference evidence="2 3" key="1">
    <citation type="journal article" date="2019" name="Nat. Med.">
        <title>A library of human gut bacterial isolates paired with longitudinal multiomics data enables mechanistic microbiome research.</title>
        <authorList>
            <person name="Poyet M."/>
            <person name="Groussin M."/>
            <person name="Gibbons S.M."/>
            <person name="Avila-Pacheco J."/>
            <person name="Jiang X."/>
            <person name="Kearney S.M."/>
            <person name="Perrotta A.R."/>
            <person name="Berdy B."/>
            <person name="Zhao S."/>
            <person name="Lieberman T.D."/>
            <person name="Swanson P.K."/>
            <person name="Smith M."/>
            <person name="Roesemann S."/>
            <person name="Alexander J.E."/>
            <person name="Rich S.A."/>
            <person name="Livny J."/>
            <person name="Vlamakis H."/>
            <person name="Clish C."/>
            <person name="Bullock K."/>
            <person name="Deik A."/>
            <person name="Scott J."/>
            <person name="Pierce K.A."/>
            <person name="Xavier R.J."/>
            <person name="Alm E.J."/>
        </authorList>
    </citation>
    <scope>NUCLEOTIDE SEQUENCE [LARGE SCALE GENOMIC DNA]</scope>
    <source>
        <strain evidence="2 3">BIOML-A2</strain>
    </source>
</reference>
<comment type="caution">
    <text evidence="2">The sequence shown here is derived from an EMBL/GenBank/DDBJ whole genome shotgun (WGS) entry which is preliminary data.</text>
</comment>
<name>A0A6I2R3S7_FLAPL</name>
<dbReference type="PANTHER" id="PTHR43792:SF1">
    <property type="entry name" value="N-ACETYLTRANSFERASE DOMAIN-CONTAINING PROTEIN"/>
    <property type="match status" value="1"/>
</dbReference>
<dbReference type="SUPFAM" id="SSF55729">
    <property type="entry name" value="Acyl-CoA N-acyltransferases (Nat)"/>
    <property type="match status" value="1"/>
</dbReference>